<proteinExistence type="inferred from homology"/>
<evidence type="ECO:0000313" key="6">
    <source>
        <dbReference type="EMBL" id="SMB84573.1"/>
    </source>
</evidence>
<dbReference type="Gene3D" id="1.10.10.10">
    <property type="entry name" value="Winged helix-like DNA-binding domain superfamily/Winged helix DNA-binding domain"/>
    <property type="match status" value="1"/>
</dbReference>
<dbReference type="SUPFAM" id="SSF46785">
    <property type="entry name" value="Winged helix' DNA-binding domain"/>
    <property type="match status" value="1"/>
</dbReference>
<evidence type="ECO:0000256" key="2">
    <source>
        <dbReference type="ARBA" id="ARBA00023015"/>
    </source>
</evidence>
<feature type="domain" description="HTH lysR-type" evidence="5">
    <location>
        <begin position="5"/>
        <end position="62"/>
    </location>
</feature>
<keyword evidence="7" id="KW-1185">Reference proteome</keyword>
<dbReference type="PANTHER" id="PTHR30419">
    <property type="entry name" value="HTH-TYPE TRANSCRIPTIONAL REGULATOR YBHD"/>
    <property type="match status" value="1"/>
</dbReference>
<dbReference type="GO" id="GO:0003700">
    <property type="term" value="F:DNA-binding transcription factor activity"/>
    <property type="evidence" value="ECO:0007669"/>
    <property type="project" value="InterPro"/>
</dbReference>
<dbReference type="STRING" id="695939.SAMN00790413_05196"/>
<comment type="similarity">
    <text evidence="1">Belongs to the LysR transcriptional regulatory family.</text>
</comment>
<dbReference type="PROSITE" id="PS50931">
    <property type="entry name" value="HTH_LYSR"/>
    <property type="match status" value="1"/>
</dbReference>
<protein>
    <submittedName>
        <fullName evidence="6">DNA-binding transcriptional regulator, LysR family</fullName>
    </submittedName>
</protein>
<dbReference type="Proteomes" id="UP000192582">
    <property type="component" value="Unassembled WGS sequence"/>
</dbReference>
<sequence length="305" mass="33212">MTHGPTLIQLRAFIAAAEAGSFGQAANALGLAPSSVSESVHALEQLRGEPLFRRSPRGITLTAAGERALPHARLAVQHSEDFTLALNGNGAALAGTLRVAAYRSLGVHLLPPVLSLLRRRHPHLRVQILDGTSGEGGEHLIEDGRADVAFTELTAHTSLFTLPVVEDQHVVVLPKRRLSRSLTWVDFQAQPLLLFPAHHACNAELHRHLHTFLTPDTVVEEVAEDEVMLSMVEHGLGWAVLPHLAALPLRQSLMTQPLPVPLARTLGVAIQPGRAGLPHTRAFLDALRMYRTTPEFGRLQKFLSE</sequence>
<reference evidence="6 7" key="1">
    <citation type="submission" date="2017-04" db="EMBL/GenBank/DDBJ databases">
        <authorList>
            <person name="Afonso C.L."/>
            <person name="Miller P.J."/>
            <person name="Scott M.A."/>
            <person name="Spackman E."/>
            <person name="Goraichik I."/>
            <person name="Dimitrov K.M."/>
            <person name="Suarez D.L."/>
            <person name="Swayne D.E."/>
        </authorList>
    </citation>
    <scope>NUCLEOTIDE SEQUENCE [LARGE SCALE GENOMIC DNA]</scope>
    <source>
        <strain evidence="6 7">KR-140</strain>
    </source>
</reference>
<evidence type="ECO:0000313" key="7">
    <source>
        <dbReference type="Proteomes" id="UP000192582"/>
    </source>
</evidence>
<dbReference type="InterPro" id="IPR036388">
    <property type="entry name" value="WH-like_DNA-bd_sf"/>
</dbReference>
<dbReference type="EMBL" id="FWWU01000007">
    <property type="protein sequence ID" value="SMB84573.1"/>
    <property type="molecule type" value="Genomic_DNA"/>
</dbReference>
<dbReference type="Gene3D" id="3.40.190.290">
    <property type="match status" value="1"/>
</dbReference>
<organism evidence="6 7">
    <name type="scientific">Deinococcus hopiensis KR-140</name>
    <dbReference type="NCBI Taxonomy" id="695939"/>
    <lineage>
        <taxon>Bacteria</taxon>
        <taxon>Thermotogati</taxon>
        <taxon>Deinococcota</taxon>
        <taxon>Deinococci</taxon>
        <taxon>Deinococcales</taxon>
        <taxon>Deinococcaceae</taxon>
        <taxon>Deinococcus</taxon>
    </lineage>
</organism>
<accession>A0A1W1UU37</accession>
<dbReference type="InterPro" id="IPR036390">
    <property type="entry name" value="WH_DNA-bd_sf"/>
</dbReference>
<keyword evidence="4" id="KW-0804">Transcription</keyword>
<dbReference type="InterPro" id="IPR005119">
    <property type="entry name" value="LysR_subst-bd"/>
</dbReference>
<evidence type="ECO:0000259" key="5">
    <source>
        <dbReference type="PROSITE" id="PS50931"/>
    </source>
</evidence>
<dbReference type="RefSeq" id="WP_084046949.1">
    <property type="nucleotide sequence ID" value="NZ_FWWU01000007.1"/>
</dbReference>
<dbReference type="Pfam" id="PF03466">
    <property type="entry name" value="LysR_substrate"/>
    <property type="match status" value="1"/>
</dbReference>
<dbReference type="Pfam" id="PF00126">
    <property type="entry name" value="HTH_1"/>
    <property type="match status" value="1"/>
</dbReference>
<dbReference type="OrthoDB" id="8751315at2"/>
<dbReference type="GO" id="GO:0003677">
    <property type="term" value="F:DNA binding"/>
    <property type="evidence" value="ECO:0007669"/>
    <property type="project" value="UniProtKB-KW"/>
</dbReference>
<keyword evidence="3 6" id="KW-0238">DNA-binding</keyword>
<gene>
    <name evidence="6" type="ORF">SAMN00790413_05196</name>
</gene>
<evidence type="ECO:0000256" key="4">
    <source>
        <dbReference type="ARBA" id="ARBA00023163"/>
    </source>
</evidence>
<dbReference type="InterPro" id="IPR000847">
    <property type="entry name" value="LysR_HTH_N"/>
</dbReference>
<dbReference type="AlphaFoldDB" id="A0A1W1UU37"/>
<keyword evidence="2" id="KW-0805">Transcription regulation</keyword>
<dbReference type="CDD" id="cd05466">
    <property type="entry name" value="PBP2_LTTR_substrate"/>
    <property type="match status" value="1"/>
</dbReference>
<name>A0A1W1UU37_9DEIO</name>
<evidence type="ECO:0000256" key="1">
    <source>
        <dbReference type="ARBA" id="ARBA00009437"/>
    </source>
</evidence>
<dbReference type="InterPro" id="IPR050950">
    <property type="entry name" value="HTH-type_LysR_regulators"/>
</dbReference>
<dbReference type="GO" id="GO:0005829">
    <property type="term" value="C:cytosol"/>
    <property type="evidence" value="ECO:0007669"/>
    <property type="project" value="TreeGrafter"/>
</dbReference>
<dbReference type="SUPFAM" id="SSF53850">
    <property type="entry name" value="Periplasmic binding protein-like II"/>
    <property type="match status" value="1"/>
</dbReference>
<evidence type="ECO:0000256" key="3">
    <source>
        <dbReference type="ARBA" id="ARBA00023125"/>
    </source>
</evidence>